<dbReference type="Proteomes" id="UP001604336">
    <property type="component" value="Unassembled WGS sequence"/>
</dbReference>
<dbReference type="Pfam" id="PF25597">
    <property type="entry name" value="SH3_retrovirus"/>
    <property type="match status" value="1"/>
</dbReference>
<dbReference type="InterPro" id="IPR057670">
    <property type="entry name" value="SH3_retrovirus"/>
</dbReference>
<proteinExistence type="predicted"/>
<dbReference type="PROSITE" id="PS50158">
    <property type="entry name" value="ZF_CCHC"/>
    <property type="match status" value="1"/>
</dbReference>
<reference evidence="5" key="1">
    <citation type="submission" date="2024-07" db="EMBL/GenBank/DDBJ databases">
        <title>Two chromosome-level genome assemblies of Korean endemic species Abeliophyllum distichum and Forsythia ovata (Oleaceae).</title>
        <authorList>
            <person name="Jang H."/>
        </authorList>
    </citation>
    <scope>NUCLEOTIDE SEQUENCE [LARGE SCALE GENOMIC DNA]</scope>
</reference>
<dbReference type="SUPFAM" id="SSF57756">
    <property type="entry name" value="Retrovirus zinc finger-like domains"/>
    <property type="match status" value="1"/>
</dbReference>
<accession>A0ABD1Q3H3</accession>
<evidence type="ECO:0000259" key="3">
    <source>
        <dbReference type="PROSITE" id="PS50158"/>
    </source>
</evidence>
<keyword evidence="5" id="KW-1185">Reference proteome</keyword>
<sequence>MKGVLVQQKVSKAIDNSYEGSQDVIKYGRGTLTPDIVIDSLKSKERELKFEKNERKNGEVHFVRGRPQSEDGNGGRGGQNSGSNINGRSRSKSHERAKGKKCYRCGKIGHFISECYKEKNKFREEDQRETNVVTSSDESGELESTSFMGRLSNDMIRMCKGALRAFKDTRRNGIYITHAEVISGLHSTISSIDIDHTQKWHNRLAHVSVKGLKFLNDKGVFGKDQIKEKIDPKTRKCVFLGYPEEDKGYRLWDRSQKGVKIIISQDVKFNESEMSCLKSEKQQKTISGESLVEVEKVSTHISITLSEVESDTHQNQQNIDAEAYASYQELVDKEQNTYVKAIKSEKSIKWFSTMRAEMSSLIRNQTWDSVPKPKDKSIVECKWVYKVKKRIIESEPVRYKARLVAKGQWCIWIKVEVVGIFVISNKPRAMMINKTRYIFIRFEPRIE</sequence>
<dbReference type="GO" id="GO:0008270">
    <property type="term" value="F:zinc ion binding"/>
    <property type="evidence" value="ECO:0007669"/>
    <property type="project" value="UniProtKB-KW"/>
</dbReference>
<dbReference type="EMBL" id="JBFOLK010000012">
    <property type="protein sequence ID" value="KAL2470734.1"/>
    <property type="molecule type" value="Genomic_DNA"/>
</dbReference>
<evidence type="ECO:0000256" key="1">
    <source>
        <dbReference type="PROSITE-ProRule" id="PRU00047"/>
    </source>
</evidence>
<keyword evidence="1" id="KW-0863">Zinc-finger</keyword>
<evidence type="ECO:0000313" key="5">
    <source>
        <dbReference type="Proteomes" id="UP001604336"/>
    </source>
</evidence>
<dbReference type="AlphaFoldDB" id="A0ABD1Q3H3"/>
<gene>
    <name evidence="4" type="ORF">Adt_38870</name>
</gene>
<dbReference type="InterPro" id="IPR001878">
    <property type="entry name" value="Znf_CCHC"/>
</dbReference>
<keyword evidence="1" id="KW-0479">Metal-binding</keyword>
<evidence type="ECO:0000256" key="2">
    <source>
        <dbReference type="SAM" id="MobiDB-lite"/>
    </source>
</evidence>
<dbReference type="Gene3D" id="4.10.60.10">
    <property type="entry name" value="Zinc finger, CCHC-type"/>
    <property type="match status" value="1"/>
</dbReference>
<protein>
    <submittedName>
        <fullName evidence="4">Retrovirus-related Pol polyprotein from transposon TNT 1-94</fullName>
    </submittedName>
</protein>
<organism evidence="4 5">
    <name type="scientific">Abeliophyllum distichum</name>
    <dbReference type="NCBI Taxonomy" id="126358"/>
    <lineage>
        <taxon>Eukaryota</taxon>
        <taxon>Viridiplantae</taxon>
        <taxon>Streptophyta</taxon>
        <taxon>Embryophyta</taxon>
        <taxon>Tracheophyta</taxon>
        <taxon>Spermatophyta</taxon>
        <taxon>Magnoliopsida</taxon>
        <taxon>eudicotyledons</taxon>
        <taxon>Gunneridae</taxon>
        <taxon>Pentapetalae</taxon>
        <taxon>asterids</taxon>
        <taxon>lamiids</taxon>
        <taxon>Lamiales</taxon>
        <taxon>Oleaceae</taxon>
        <taxon>Forsythieae</taxon>
        <taxon>Abeliophyllum</taxon>
    </lineage>
</organism>
<dbReference type="InterPro" id="IPR036875">
    <property type="entry name" value="Znf_CCHC_sf"/>
</dbReference>
<feature type="domain" description="CCHC-type" evidence="3">
    <location>
        <begin position="101"/>
        <end position="115"/>
    </location>
</feature>
<keyword evidence="1" id="KW-0862">Zinc</keyword>
<dbReference type="Pfam" id="PF00098">
    <property type="entry name" value="zf-CCHC"/>
    <property type="match status" value="1"/>
</dbReference>
<dbReference type="SMART" id="SM00343">
    <property type="entry name" value="ZnF_C2HC"/>
    <property type="match status" value="1"/>
</dbReference>
<evidence type="ECO:0000313" key="4">
    <source>
        <dbReference type="EMBL" id="KAL2470734.1"/>
    </source>
</evidence>
<feature type="region of interest" description="Disordered" evidence="2">
    <location>
        <begin position="50"/>
        <end position="96"/>
    </location>
</feature>
<comment type="caution">
    <text evidence="4">The sequence shown here is derived from an EMBL/GenBank/DDBJ whole genome shotgun (WGS) entry which is preliminary data.</text>
</comment>
<name>A0ABD1Q3H3_9LAMI</name>
<feature type="compositionally biased region" description="Basic and acidic residues" evidence="2">
    <location>
        <begin position="50"/>
        <end position="62"/>
    </location>
</feature>